<gene>
    <name evidence="2" type="primary">cebE_3</name>
    <name evidence="2" type="ORF">Mam01_59280</name>
</gene>
<dbReference type="RefSeq" id="WP_204288452.1">
    <property type="nucleotide sequence ID" value="NZ_BAABEJ010000004.1"/>
</dbReference>
<dbReference type="Gene3D" id="3.40.190.10">
    <property type="entry name" value="Periplasmic binding protein-like II"/>
    <property type="match status" value="1"/>
</dbReference>
<protein>
    <submittedName>
        <fullName evidence="2">ABC transporter substrate-binding protein</fullName>
    </submittedName>
</protein>
<keyword evidence="3" id="KW-1185">Reference proteome</keyword>
<dbReference type="PROSITE" id="PS51257">
    <property type="entry name" value="PROKAR_LIPOPROTEIN"/>
    <property type="match status" value="1"/>
</dbReference>
<evidence type="ECO:0000313" key="3">
    <source>
        <dbReference type="Proteomes" id="UP000651728"/>
    </source>
</evidence>
<dbReference type="InterPro" id="IPR050490">
    <property type="entry name" value="Bact_solute-bd_prot1"/>
</dbReference>
<organism evidence="2 3">
    <name type="scientific">Microbispora amethystogenes</name>
    <dbReference type="NCBI Taxonomy" id="1427754"/>
    <lineage>
        <taxon>Bacteria</taxon>
        <taxon>Bacillati</taxon>
        <taxon>Actinomycetota</taxon>
        <taxon>Actinomycetes</taxon>
        <taxon>Streptosporangiales</taxon>
        <taxon>Streptosporangiaceae</taxon>
        <taxon>Microbispora</taxon>
    </lineage>
</organism>
<dbReference type="PANTHER" id="PTHR43649:SF32">
    <property type="entry name" value="SUGAR BINDING SECRETED PROTEIN"/>
    <property type="match status" value="1"/>
</dbReference>
<comment type="caution">
    <text evidence="2">The sequence shown here is derived from an EMBL/GenBank/DDBJ whole genome shotgun (WGS) entry which is preliminary data.</text>
</comment>
<dbReference type="Pfam" id="PF01547">
    <property type="entry name" value="SBP_bac_1"/>
    <property type="match status" value="1"/>
</dbReference>
<dbReference type="Proteomes" id="UP000651728">
    <property type="component" value="Unassembled WGS sequence"/>
</dbReference>
<dbReference type="SUPFAM" id="SSF53850">
    <property type="entry name" value="Periplasmic binding protein-like II"/>
    <property type="match status" value="1"/>
</dbReference>
<reference evidence="2 3" key="1">
    <citation type="submission" date="2021-01" db="EMBL/GenBank/DDBJ databases">
        <title>Whole genome shotgun sequence of Microbispora amethystogenes NBRC 101907.</title>
        <authorList>
            <person name="Komaki H."/>
            <person name="Tamura T."/>
        </authorList>
    </citation>
    <scope>NUCLEOTIDE SEQUENCE [LARGE SCALE GENOMIC DNA]</scope>
    <source>
        <strain evidence="2 3">NBRC 101907</strain>
    </source>
</reference>
<feature type="chain" id="PRO_5045158803" evidence="1">
    <location>
        <begin position="29"/>
        <end position="450"/>
    </location>
</feature>
<dbReference type="InterPro" id="IPR006059">
    <property type="entry name" value="SBP"/>
</dbReference>
<feature type="signal peptide" evidence="1">
    <location>
        <begin position="1"/>
        <end position="28"/>
    </location>
</feature>
<dbReference type="PANTHER" id="PTHR43649">
    <property type="entry name" value="ARABINOSE-BINDING PROTEIN-RELATED"/>
    <property type="match status" value="1"/>
</dbReference>
<evidence type="ECO:0000256" key="1">
    <source>
        <dbReference type="SAM" id="SignalP"/>
    </source>
</evidence>
<accession>A0ABQ4FLS7</accession>
<keyword evidence="1" id="KW-0732">Signal</keyword>
<sequence>MFNNSRRGRLLAVAAVAALALGVTTACGSDDKPADNAAGGGSTAAAGPVTITLQTFGGGKNFGYKEAVDKWNAEHKDITIKYDNLTDQFEQVYWPQMIQWLQSGAGAGDVVGIDEGGMGLAKAHPEWWADLGEFGLQNRKADFADWKWENGVTADGKLFGLGTDVGGMSLCYRRDLFEKAGLPADRDEVSKLWPTWDDFVKVAHKFQDKIKDTKFVDGTNTLYNVVLVQEAAKNGNVSYFDKDNNLIVDKNPAVKSAYDFAQKISQEGLTAKLRNFTPEWNTGMKKSQFATLGCPSWMLGAVSGDGGAGPDFKGKWDVAAVPGGGGNWGGSWLAVPKQSKHPKEAAQVLDYLTGKDAEVSVFNFAGNMPSNVQAQQDPAVQGAKNEYFNDAPVGDIFAKSASALQPVFLGVKHAQVKNAVESVVSAIDDGSVPYANGWKKLVDDAVKAAG</sequence>
<dbReference type="EMBL" id="BOOB01000049">
    <property type="protein sequence ID" value="GIH35764.1"/>
    <property type="molecule type" value="Genomic_DNA"/>
</dbReference>
<proteinExistence type="predicted"/>
<evidence type="ECO:0000313" key="2">
    <source>
        <dbReference type="EMBL" id="GIH35764.1"/>
    </source>
</evidence>
<name>A0ABQ4FLS7_9ACTN</name>